<keyword evidence="3" id="KW-1185">Reference proteome</keyword>
<proteinExistence type="predicted"/>
<dbReference type="Pfam" id="PF11193">
    <property type="entry name" value="DUF2812"/>
    <property type="match status" value="1"/>
</dbReference>
<dbReference type="EMBL" id="FRDN01000005">
    <property type="protein sequence ID" value="SHN62586.1"/>
    <property type="molecule type" value="Genomic_DNA"/>
</dbReference>
<keyword evidence="1" id="KW-0472">Membrane</keyword>
<name>A0A1M7SW24_9FIRM</name>
<protein>
    <recommendedName>
        <fullName evidence="4">DUF2812 domain-containing protein</fullName>
    </recommendedName>
</protein>
<evidence type="ECO:0000256" key="1">
    <source>
        <dbReference type="SAM" id="Phobius"/>
    </source>
</evidence>
<feature type="transmembrane region" description="Helical" evidence="1">
    <location>
        <begin position="117"/>
        <end position="140"/>
    </location>
</feature>
<keyword evidence="1" id="KW-1133">Transmembrane helix</keyword>
<dbReference type="STRING" id="1121395.SAMN02745215_01212"/>
<evidence type="ECO:0008006" key="4">
    <source>
        <dbReference type="Google" id="ProtNLM"/>
    </source>
</evidence>
<dbReference type="InterPro" id="IPR021359">
    <property type="entry name" value="DUF2812"/>
</dbReference>
<gene>
    <name evidence="2" type="ORF">SAMN02745215_01212</name>
</gene>
<feature type="transmembrane region" description="Helical" evidence="1">
    <location>
        <begin position="201"/>
        <end position="222"/>
    </location>
</feature>
<keyword evidence="1" id="KW-0812">Transmembrane</keyword>
<dbReference type="AlphaFoldDB" id="A0A1M7SW24"/>
<sequence>MGRWVRRLMLDDLFAIGRNEHWFAHMAKRGLHLRKFGRTFAYFEQGESRETRYRIEYLQEEPAPEQLEVYRECGWNLAARSGKFYVFAAEEAWAVELHTDPIEQGFALAELNKRMKLNVVIITVAVLLIIGMISSIYFLNNQPYLTMVRGNFIQQILLVVVEIYLCFTVIRNYLAVRRLRTSLLQGNPIDHKEDFARARRLSAMVFVLIIPLALGTIVLPFVEIAKRDTYTLPESIVDLPMIRLAEIEQNPKLERESSYYEELDFLNRVEYDWSFLAPVQYEIHEHGVIRGERWEDGSGEYSPSVTTRYYQLAYRGMAAKLMEDLIERYVEPYEDEELRWIDTTDLDAMVVVGNQIFGTLGNQVIHIRYYGHEAIDKMIPLVEQVLH</sequence>
<dbReference type="Proteomes" id="UP000184010">
    <property type="component" value="Unassembled WGS sequence"/>
</dbReference>
<evidence type="ECO:0000313" key="3">
    <source>
        <dbReference type="Proteomes" id="UP000184010"/>
    </source>
</evidence>
<evidence type="ECO:0000313" key="2">
    <source>
        <dbReference type="EMBL" id="SHN62586.1"/>
    </source>
</evidence>
<dbReference type="RefSeq" id="WP_072771772.1">
    <property type="nucleotide sequence ID" value="NZ_FRDN01000005.1"/>
</dbReference>
<organism evidence="2 3">
    <name type="scientific">Desulfitobacterium chlororespirans DSM 11544</name>
    <dbReference type="NCBI Taxonomy" id="1121395"/>
    <lineage>
        <taxon>Bacteria</taxon>
        <taxon>Bacillati</taxon>
        <taxon>Bacillota</taxon>
        <taxon>Clostridia</taxon>
        <taxon>Eubacteriales</taxon>
        <taxon>Desulfitobacteriaceae</taxon>
        <taxon>Desulfitobacterium</taxon>
    </lineage>
</organism>
<reference evidence="3" key="1">
    <citation type="submission" date="2016-12" db="EMBL/GenBank/DDBJ databases">
        <authorList>
            <person name="Varghese N."/>
            <person name="Submissions S."/>
        </authorList>
    </citation>
    <scope>NUCLEOTIDE SEQUENCE [LARGE SCALE GENOMIC DNA]</scope>
    <source>
        <strain evidence="3">DSM 11544</strain>
    </source>
</reference>
<feature type="transmembrane region" description="Helical" evidence="1">
    <location>
        <begin position="152"/>
        <end position="174"/>
    </location>
</feature>
<accession>A0A1M7SW24</accession>